<reference evidence="14" key="2">
    <citation type="submission" date="2025-09" db="UniProtKB">
        <authorList>
            <consortium name="Ensembl"/>
        </authorList>
    </citation>
    <scope>IDENTIFICATION</scope>
</reference>
<keyword evidence="7 13" id="KW-1133">Transmembrane helix</keyword>
<evidence type="ECO:0000256" key="1">
    <source>
        <dbReference type="ARBA" id="ARBA00004434"/>
    </source>
</evidence>
<name>A0A3Q1F8R2_9TELE</name>
<dbReference type="Ensembl" id="ENSAPOT00000020666.1">
    <property type="protein sequence ID" value="ENSAPOP00000012704.1"/>
    <property type="gene ID" value="ENSAPOG00000015415.1"/>
</dbReference>
<dbReference type="STRING" id="80966.ENSAPOP00000012704"/>
<keyword evidence="8" id="KW-0007">Acetylation</keyword>
<keyword evidence="15" id="KW-1185">Reference proteome</keyword>
<keyword evidence="6" id="KW-0809">Transit peptide</keyword>
<dbReference type="InterPro" id="IPR003177">
    <property type="entry name" value="Cytc_oxidase_su7a_met"/>
</dbReference>
<dbReference type="GeneTree" id="ENSGT01000000216907"/>
<dbReference type="GO" id="GO:0045277">
    <property type="term" value="C:respiratory chain complex IV"/>
    <property type="evidence" value="ECO:0007669"/>
    <property type="project" value="InterPro"/>
</dbReference>
<sequence length="71" mass="7702">MESVLFVLVSDMSLISFYSSLVEQEDNGMPIHLKGGSKDTLLYRTTMALTVFGAGYVVYGLVSAAVPKKPQ</sequence>
<evidence type="ECO:0000256" key="6">
    <source>
        <dbReference type="ARBA" id="ARBA00022946"/>
    </source>
</evidence>
<comment type="similarity">
    <text evidence="3">Belongs to the cytochrome c oxidase VIIa family.</text>
</comment>
<protein>
    <recommendedName>
        <fullName evidence="11">Cytochrome c oxidase subunit 7A2, mitochondrial</fullName>
    </recommendedName>
    <alternativeName>
        <fullName evidence="12">Cytochrome c oxidase subunit VIIa-liver/heart</fullName>
    </alternativeName>
</protein>
<reference evidence="14" key="1">
    <citation type="submission" date="2025-08" db="UniProtKB">
        <authorList>
            <consortium name="Ensembl"/>
        </authorList>
    </citation>
    <scope>IDENTIFICATION</scope>
</reference>
<dbReference type="FunFam" id="4.10.91.10:FF:000001">
    <property type="entry name" value="Cytochrome c oxidase subunit 7A1, mitochondrial"/>
    <property type="match status" value="1"/>
</dbReference>
<dbReference type="AlphaFoldDB" id="A0A3Q1F8R2"/>
<dbReference type="GO" id="GO:0097250">
    <property type="term" value="P:mitochondrial respirasome assembly"/>
    <property type="evidence" value="ECO:0007669"/>
    <property type="project" value="UniProtKB-ARBA"/>
</dbReference>
<dbReference type="InterPro" id="IPR036539">
    <property type="entry name" value="Cyt_c_oxidase_su7a_sf"/>
</dbReference>
<comment type="subcellular location">
    <subcellularLocation>
        <location evidence="1">Mitochondrion inner membrane</location>
        <topology evidence="1">Single-pass membrane protein</topology>
    </subcellularLocation>
</comment>
<evidence type="ECO:0000256" key="13">
    <source>
        <dbReference type="SAM" id="Phobius"/>
    </source>
</evidence>
<dbReference type="PANTHER" id="PTHR10510">
    <property type="entry name" value="CYTOCHROME C OXIDASE POLYPEPTIDE 7A"/>
    <property type="match status" value="1"/>
</dbReference>
<keyword evidence="5" id="KW-0999">Mitochondrion inner membrane</keyword>
<evidence type="ECO:0000256" key="4">
    <source>
        <dbReference type="ARBA" id="ARBA00022692"/>
    </source>
</evidence>
<accession>A0A3Q1F8R2</accession>
<evidence type="ECO:0000256" key="8">
    <source>
        <dbReference type="ARBA" id="ARBA00022990"/>
    </source>
</evidence>
<dbReference type="GO" id="GO:0002082">
    <property type="term" value="P:regulation of oxidative phosphorylation"/>
    <property type="evidence" value="ECO:0007669"/>
    <property type="project" value="TreeGrafter"/>
</dbReference>
<evidence type="ECO:0000256" key="12">
    <source>
        <dbReference type="ARBA" id="ARBA00042325"/>
    </source>
</evidence>
<keyword evidence="10 13" id="KW-0472">Membrane</keyword>
<dbReference type="GO" id="GO:0005743">
    <property type="term" value="C:mitochondrial inner membrane"/>
    <property type="evidence" value="ECO:0007669"/>
    <property type="project" value="UniProtKB-SubCell"/>
</dbReference>
<dbReference type="Proteomes" id="UP000257200">
    <property type="component" value="Unplaced"/>
</dbReference>
<evidence type="ECO:0000256" key="3">
    <source>
        <dbReference type="ARBA" id="ARBA00009331"/>
    </source>
</evidence>
<evidence type="ECO:0000256" key="2">
    <source>
        <dbReference type="ARBA" id="ARBA00004673"/>
    </source>
</evidence>
<evidence type="ECO:0000256" key="11">
    <source>
        <dbReference type="ARBA" id="ARBA00040282"/>
    </source>
</evidence>
<dbReference type="SUPFAM" id="SSF81419">
    <property type="entry name" value="Mitochondrial cytochrome c oxidase subunit VIIa"/>
    <property type="match status" value="1"/>
</dbReference>
<comment type="pathway">
    <text evidence="2">Energy metabolism; oxidative phosphorylation.</text>
</comment>
<organism evidence="14 15">
    <name type="scientific">Acanthochromis polyacanthus</name>
    <name type="common">spiny chromis</name>
    <dbReference type="NCBI Taxonomy" id="80966"/>
    <lineage>
        <taxon>Eukaryota</taxon>
        <taxon>Metazoa</taxon>
        <taxon>Chordata</taxon>
        <taxon>Craniata</taxon>
        <taxon>Vertebrata</taxon>
        <taxon>Euteleostomi</taxon>
        <taxon>Actinopterygii</taxon>
        <taxon>Neopterygii</taxon>
        <taxon>Teleostei</taxon>
        <taxon>Neoteleostei</taxon>
        <taxon>Acanthomorphata</taxon>
        <taxon>Ovalentaria</taxon>
        <taxon>Pomacentridae</taxon>
        <taxon>Acanthochromis</taxon>
    </lineage>
</organism>
<evidence type="ECO:0000256" key="5">
    <source>
        <dbReference type="ARBA" id="ARBA00022792"/>
    </source>
</evidence>
<keyword evidence="4 13" id="KW-0812">Transmembrane</keyword>
<dbReference type="PANTHER" id="PTHR10510:SF15">
    <property type="entry name" value="CYTOCHROME C OXIDASE SUBUNIT 7A2, MITOCHONDRIAL"/>
    <property type="match status" value="1"/>
</dbReference>
<evidence type="ECO:0000256" key="9">
    <source>
        <dbReference type="ARBA" id="ARBA00023128"/>
    </source>
</evidence>
<feature type="transmembrane region" description="Helical" evidence="13">
    <location>
        <begin position="48"/>
        <end position="66"/>
    </location>
</feature>
<evidence type="ECO:0000256" key="7">
    <source>
        <dbReference type="ARBA" id="ARBA00022989"/>
    </source>
</evidence>
<evidence type="ECO:0000313" key="15">
    <source>
        <dbReference type="Proteomes" id="UP000257200"/>
    </source>
</evidence>
<dbReference type="GO" id="GO:0006123">
    <property type="term" value="P:mitochondrial electron transport, cytochrome c to oxygen"/>
    <property type="evidence" value="ECO:0007669"/>
    <property type="project" value="InterPro"/>
</dbReference>
<dbReference type="InParanoid" id="A0A3Q1F8R2"/>
<evidence type="ECO:0000256" key="10">
    <source>
        <dbReference type="ARBA" id="ARBA00023136"/>
    </source>
</evidence>
<dbReference type="Gene3D" id="4.10.91.10">
    <property type="entry name" value="Cytochrome c oxidase, subunit VIIa"/>
    <property type="match status" value="1"/>
</dbReference>
<keyword evidence="9" id="KW-0496">Mitochondrion</keyword>
<evidence type="ECO:0000313" key="14">
    <source>
        <dbReference type="Ensembl" id="ENSAPOP00000012704.1"/>
    </source>
</evidence>
<proteinExistence type="inferred from homology"/>